<name>X1A1I3_9ZZZZ</name>
<dbReference type="EMBL" id="BART01007815">
    <property type="protein sequence ID" value="GAG64007.1"/>
    <property type="molecule type" value="Genomic_DNA"/>
</dbReference>
<proteinExistence type="predicted"/>
<accession>X1A1I3</accession>
<organism evidence="1">
    <name type="scientific">marine sediment metagenome</name>
    <dbReference type="NCBI Taxonomy" id="412755"/>
    <lineage>
        <taxon>unclassified sequences</taxon>
        <taxon>metagenomes</taxon>
        <taxon>ecological metagenomes</taxon>
    </lineage>
</organism>
<gene>
    <name evidence="1" type="ORF">S01H4_17710</name>
</gene>
<protein>
    <recommendedName>
        <fullName evidence="2">ASCH domain-containing protein</fullName>
    </recommendedName>
</protein>
<comment type="caution">
    <text evidence="1">The sequence shown here is derived from an EMBL/GenBank/DDBJ whole genome shotgun (WGS) entry which is preliminary data.</text>
</comment>
<reference evidence="1" key="1">
    <citation type="journal article" date="2014" name="Front. Microbiol.">
        <title>High frequency of phylogenetically diverse reductive dehalogenase-homologous genes in deep subseafloor sedimentary metagenomes.</title>
        <authorList>
            <person name="Kawai M."/>
            <person name="Futagami T."/>
            <person name="Toyoda A."/>
            <person name="Takaki Y."/>
            <person name="Nishi S."/>
            <person name="Hori S."/>
            <person name="Arai W."/>
            <person name="Tsubouchi T."/>
            <person name="Morono Y."/>
            <person name="Uchiyama I."/>
            <person name="Ito T."/>
            <person name="Fujiyama A."/>
            <person name="Inagaki F."/>
            <person name="Takami H."/>
        </authorList>
    </citation>
    <scope>NUCLEOTIDE SEQUENCE</scope>
    <source>
        <strain evidence="1">Expedition CK06-06</strain>
    </source>
</reference>
<sequence length="133" mass="15246">MLKGRILGFCQKWPKLRRPTFTTFRVTRRDKDWQVGEEVQIVVRPRSKEREKLGRAVIIGKELRSLRSLVDVHHLPTDTLSITRAEAVADGFPSYKAMAEWLYETHGLGPNAHINKLTVSWKETLCLNHAGSP</sequence>
<evidence type="ECO:0008006" key="2">
    <source>
        <dbReference type="Google" id="ProtNLM"/>
    </source>
</evidence>
<feature type="non-terminal residue" evidence="1">
    <location>
        <position position="133"/>
    </location>
</feature>
<dbReference type="AlphaFoldDB" id="X1A1I3"/>
<evidence type="ECO:0000313" key="1">
    <source>
        <dbReference type="EMBL" id="GAG64007.1"/>
    </source>
</evidence>